<evidence type="ECO:0000256" key="1">
    <source>
        <dbReference type="SAM" id="MobiDB-lite"/>
    </source>
</evidence>
<protein>
    <submittedName>
        <fullName evidence="2">Uncharacterized protein</fullName>
    </submittedName>
</protein>
<evidence type="ECO:0000313" key="2">
    <source>
        <dbReference type="EMBL" id="CAD7283151.1"/>
    </source>
</evidence>
<dbReference type="EMBL" id="OA886958">
    <property type="protein sequence ID" value="CAD7283151.1"/>
    <property type="molecule type" value="Genomic_DNA"/>
</dbReference>
<gene>
    <name evidence="2" type="ORF">NMOB1V02_LOCUS10769</name>
</gene>
<reference evidence="2" key="1">
    <citation type="submission" date="2020-11" db="EMBL/GenBank/DDBJ databases">
        <authorList>
            <person name="Tran Van P."/>
        </authorList>
    </citation>
    <scope>NUCLEOTIDE SEQUENCE</scope>
</reference>
<feature type="compositionally biased region" description="Basic and acidic residues" evidence="1">
    <location>
        <begin position="33"/>
        <end position="45"/>
    </location>
</feature>
<sequence length="221" mass="24825">MSEVRLFPMKRRIVSDASTRSSEAGALRTPVKRRQDIPPAKRKDGGSAGDFIIKDPYEKRSHSPGLKNPGGNVPVPPQAALESMSKFWKFLESAHDGNKGWSGISKLACSLPENEFKDKLWKAYRNQVVPLEMATPTCSKLYGEVLTKADLAAAPLLMVVAQHERLHKDAFVAKLVDADVFPTDAPFWDTKFVFVTHEQNTRTHRPTPRRPNRGKLREAFF</sequence>
<dbReference type="EMBL" id="CAJPEX010004921">
    <property type="protein sequence ID" value="CAG0923303.1"/>
    <property type="molecule type" value="Genomic_DNA"/>
</dbReference>
<dbReference type="Proteomes" id="UP000678499">
    <property type="component" value="Unassembled WGS sequence"/>
</dbReference>
<feature type="region of interest" description="Disordered" evidence="1">
    <location>
        <begin position="1"/>
        <end position="53"/>
    </location>
</feature>
<feature type="compositionally biased region" description="Basic residues" evidence="1">
    <location>
        <begin position="202"/>
        <end position="214"/>
    </location>
</feature>
<keyword evidence="3" id="KW-1185">Reference proteome</keyword>
<organism evidence="2">
    <name type="scientific">Notodromas monacha</name>
    <dbReference type="NCBI Taxonomy" id="399045"/>
    <lineage>
        <taxon>Eukaryota</taxon>
        <taxon>Metazoa</taxon>
        <taxon>Ecdysozoa</taxon>
        <taxon>Arthropoda</taxon>
        <taxon>Crustacea</taxon>
        <taxon>Oligostraca</taxon>
        <taxon>Ostracoda</taxon>
        <taxon>Podocopa</taxon>
        <taxon>Podocopida</taxon>
        <taxon>Cypridocopina</taxon>
        <taxon>Cypridoidea</taxon>
        <taxon>Cyprididae</taxon>
        <taxon>Notodromas</taxon>
    </lineage>
</organism>
<feature type="region of interest" description="Disordered" evidence="1">
    <location>
        <begin position="199"/>
        <end position="221"/>
    </location>
</feature>
<evidence type="ECO:0000313" key="3">
    <source>
        <dbReference type="Proteomes" id="UP000678499"/>
    </source>
</evidence>
<name>A0A7R9GHV4_9CRUS</name>
<proteinExistence type="predicted"/>
<dbReference type="AlphaFoldDB" id="A0A7R9GHV4"/>
<accession>A0A7R9GHV4</accession>